<evidence type="ECO:0000259" key="2">
    <source>
        <dbReference type="PROSITE" id="PS50158"/>
    </source>
</evidence>
<dbReference type="EMBL" id="ML734577">
    <property type="protein sequence ID" value="KAB8248808.1"/>
    <property type="molecule type" value="Genomic_DNA"/>
</dbReference>
<protein>
    <recommendedName>
        <fullName evidence="2">CCHC-type domain-containing protein</fullName>
    </recommendedName>
</protein>
<dbReference type="VEuPathDB" id="FungiDB:F9C07_2276990"/>
<dbReference type="GO" id="GO:0008270">
    <property type="term" value="F:zinc ion binding"/>
    <property type="evidence" value="ECO:0007669"/>
    <property type="project" value="UniProtKB-KW"/>
</dbReference>
<keyword evidence="1" id="KW-0862">Zinc</keyword>
<proteinExistence type="predicted"/>
<evidence type="ECO:0000313" key="3">
    <source>
        <dbReference type="EMBL" id="KAB8248808.1"/>
    </source>
</evidence>
<name>A0A5N6H3J3_ASPFL</name>
<sequence>MAQGEGHTRETCPHFECFRCHEHGHISDTCPNIESSYCRRTGHRSQVPQARTLGNFWNIRTLTLAIKTLAALKKPHAGAGDRSFTIGDKTRAQLLQGRKYNGSRTKMQEYFVMTIHPSIELFLRIKEPLQEAFVKAEIKPPGQRHPHVWAQEALATDIGSRLAFCVTYTRDAMEISSYVTSNTIRDLSKVNLSVR</sequence>
<dbReference type="InterPro" id="IPR001878">
    <property type="entry name" value="Znf_CCHC"/>
</dbReference>
<keyword evidence="1" id="KW-0863">Zinc-finger</keyword>
<feature type="domain" description="CCHC-type" evidence="2">
    <location>
        <begin position="17"/>
        <end position="32"/>
    </location>
</feature>
<gene>
    <name evidence="3" type="ORF">BDV35DRAFT_403157</name>
</gene>
<keyword evidence="1" id="KW-0479">Metal-binding</keyword>
<reference evidence="3" key="1">
    <citation type="submission" date="2019-04" db="EMBL/GenBank/DDBJ databases">
        <title>Friends and foes A comparative genomics study of 23 Aspergillus species from section Flavi.</title>
        <authorList>
            <consortium name="DOE Joint Genome Institute"/>
            <person name="Kjaerbolling I."/>
            <person name="Vesth T."/>
            <person name="Frisvad J.C."/>
            <person name="Nybo J.L."/>
            <person name="Theobald S."/>
            <person name="Kildgaard S."/>
            <person name="Isbrandt T."/>
            <person name="Kuo A."/>
            <person name="Sato A."/>
            <person name="Lyhne E.K."/>
            <person name="Kogle M.E."/>
            <person name="Wiebenga A."/>
            <person name="Kun R.S."/>
            <person name="Lubbers R.J."/>
            <person name="Makela M.R."/>
            <person name="Barry K."/>
            <person name="Chovatia M."/>
            <person name="Clum A."/>
            <person name="Daum C."/>
            <person name="Haridas S."/>
            <person name="He G."/>
            <person name="LaButti K."/>
            <person name="Lipzen A."/>
            <person name="Mondo S."/>
            <person name="Riley R."/>
            <person name="Salamov A."/>
            <person name="Simmons B.A."/>
            <person name="Magnuson J.K."/>
            <person name="Henrissat B."/>
            <person name="Mortensen U.H."/>
            <person name="Larsen T.O."/>
            <person name="Devries R.P."/>
            <person name="Grigoriev I.V."/>
            <person name="Machida M."/>
            <person name="Baker S.E."/>
            <person name="Andersen M.R."/>
        </authorList>
    </citation>
    <scope>NUCLEOTIDE SEQUENCE [LARGE SCALE GENOMIC DNA]</scope>
    <source>
        <strain evidence="3">CBS 121.62</strain>
    </source>
</reference>
<accession>A0A5N6H3J3</accession>
<dbReference type="AlphaFoldDB" id="A0A5N6H3J3"/>
<organism evidence="3">
    <name type="scientific">Aspergillus flavus</name>
    <dbReference type="NCBI Taxonomy" id="5059"/>
    <lineage>
        <taxon>Eukaryota</taxon>
        <taxon>Fungi</taxon>
        <taxon>Dikarya</taxon>
        <taxon>Ascomycota</taxon>
        <taxon>Pezizomycotina</taxon>
        <taxon>Eurotiomycetes</taxon>
        <taxon>Eurotiomycetidae</taxon>
        <taxon>Eurotiales</taxon>
        <taxon>Aspergillaceae</taxon>
        <taxon>Aspergillus</taxon>
        <taxon>Aspergillus subgen. Circumdati</taxon>
    </lineage>
</organism>
<dbReference type="GO" id="GO:0003676">
    <property type="term" value="F:nucleic acid binding"/>
    <property type="evidence" value="ECO:0007669"/>
    <property type="project" value="InterPro"/>
</dbReference>
<evidence type="ECO:0000256" key="1">
    <source>
        <dbReference type="PROSITE-ProRule" id="PRU00047"/>
    </source>
</evidence>
<dbReference type="PROSITE" id="PS50158">
    <property type="entry name" value="ZF_CCHC"/>
    <property type="match status" value="1"/>
</dbReference>
<dbReference type="Proteomes" id="UP000325434">
    <property type="component" value="Unassembled WGS sequence"/>
</dbReference>